<dbReference type="OrthoDB" id="245896at2157"/>
<evidence type="ECO:0000313" key="2">
    <source>
        <dbReference type="Proteomes" id="UP000007813"/>
    </source>
</evidence>
<proteinExistence type="predicted"/>
<organism evidence="1 2">
    <name type="scientific">Halogranum salarium B-1</name>
    <dbReference type="NCBI Taxonomy" id="1210908"/>
    <lineage>
        <taxon>Archaea</taxon>
        <taxon>Methanobacteriati</taxon>
        <taxon>Methanobacteriota</taxon>
        <taxon>Stenosarchaea group</taxon>
        <taxon>Halobacteria</taxon>
        <taxon>Halobacteriales</taxon>
        <taxon>Haloferacaceae</taxon>
    </lineage>
</organism>
<accession>J2ZBP2</accession>
<evidence type="ECO:0008006" key="3">
    <source>
        <dbReference type="Google" id="ProtNLM"/>
    </source>
</evidence>
<name>J2ZBP2_9EURY</name>
<dbReference type="AlphaFoldDB" id="J2ZBP2"/>
<sequence>MSDRLLVRLVTGPCPRDDCEGLLQRSEYKTTDAVVCDACGVPAARVWGDGS</sequence>
<dbReference type="Proteomes" id="UP000007813">
    <property type="component" value="Unassembled WGS sequence"/>
</dbReference>
<gene>
    <name evidence="1" type="ORF">HSB1_35070</name>
</gene>
<reference evidence="1 2" key="1">
    <citation type="journal article" date="2012" name="J. Bacteriol.">
        <title>Draft Genome Sequence of the Extremely Halophilic Archaeon Halogranum salarium B-1T.</title>
        <authorList>
            <person name="Kim K.K."/>
            <person name="Lee K.C."/>
            <person name="Lee J.S."/>
        </authorList>
    </citation>
    <scope>NUCLEOTIDE SEQUENCE [LARGE SCALE GENOMIC DNA]</scope>
    <source>
        <strain evidence="1 2">B-1</strain>
    </source>
</reference>
<comment type="caution">
    <text evidence="1">The sequence shown here is derived from an EMBL/GenBank/DDBJ whole genome shotgun (WGS) entry which is preliminary data.</text>
</comment>
<protein>
    <recommendedName>
        <fullName evidence="3">Small CPxCG-related zinc finger protein</fullName>
    </recommendedName>
</protein>
<dbReference type="RefSeq" id="WP_009376918.1">
    <property type="nucleotide sequence ID" value="NZ_ALJD01000009.1"/>
</dbReference>
<dbReference type="EMBL" id="ALJD01000009">
    <property type="protein sequence ID" value="EJN58090.1"/>
    <property type="molecule type" value="Genomic_DNA"/>
</dbReference>
<evidence type="ECO:0000313" key="1">
    <source>
        <dbReference type="EMBL" id="EJN58090.1"/>
    </source>
</evidence>